<dbReference type="AlphaFoldDB" id="A0A645ARZ9"/>
<accession>A0A645ARZ9</accession>
<dbReference type="EMBL" id="VSSQ01015381">
    <property type="protein sequence ID" value="MPM55676.1"/>
    <property type="molecule type" value="Genomic_DNA"/>
</dbReference>
<reference evidence="1" key="1">
    <citation type="submission" date="2019-08" db="EMBL/GenBank/DDBJ databases">
        <authorList>
            <person name="Kucharzyk K."/>
            <person name="Murdoch R.W."/>
            <person name="Higgins S."/>
            <person name="Loffler F."/>
        </authorList>
    </citation>
    <scope>NUCLEOTIDE SEQUENCE</scope>
</reference>
<evidence type="ECO:0000313" key="1">
    <source>
        <dbReference type="EMBL" id="MPM55676.1"/>
    </source>
</evidence>
<gene>
    <name evidence="1" type="ORF">SDC9_102473</name>
</gene>
<organism evidence="1">
    <name type="scientific">bioreactor metagenome</name>
    <dbReference type="NCBI Taxonomy" id="1076179"/>
    <lineage>
        <taxon>unclassified sequences</taxon>
        <taxon>metagenomes</taxon>
        <taxon>ecological metagenomes</taxon>
    </lineage>
</organism>
<sequence>MGVNMLNDKMHAIAKTIEEVIIHTLPVEYQLFLFEGKITLGDIVGQVLVECCKYA</sequence>
<name>A0A645ARZ9_9ZZZZ</name>
<protein>
    <submittedName>
        <fullName evidence="1">Uncharacterized protein</fullName>
    </submittedName>
</protein>
<comment type="caution">
    <text evidence="1">The sequence shown here is derived from an EMBL/GenBank/DDBJ whole genome shotgun (WGS) entry which is preliminary data.</text>
</comment>
<proteinExistence type="predicted"/>